<evidence type="ECO:0000256" key="9">
    <source>
        <dbReference type="ARBA" id="ARBA00031501"/>
    </source>
</evidence>
<evidence type="ECO:0000256" key="2">
    <source>
        <dbReference type="ARBA" id="ARBA00005684"/>
    </source>
</evidence>
<comment type="catalytic activity">
    <reaction evidence="1 10">
        <text>Transfers a segment of a (1-&gt;4)-alpha-D-glucan to a new position in an acceptor, which may be glucose or a (1-&gt;4)-alpha-D-glucan.</text>
        <dbReference type="EC" id="2.4.1.25"/>
    </reaction>
</comment>
<dbReference type="Pfam" id="PF02446">
    <property type="entry name" value="Glyco_hydro_77"/>
    <property type="match status" value="1"/>
</dbReference>
<evidence type="ECO:0000313" key="11">
    <source>
        <dbReference type="EMBL" id="SMF94249.1"/>
    </source>
</evidence>
<keyword evidence="7 10" id="KW-0119">Carbohydrate metabolism</keyword>
<protein>
    <recommendedName>
        <fullName evidence="4 10">4-alpha-glucanotransferase</fullName>
        <ecNumber evidence="3 10">2.4.1.25</ecNumber>
    </recommendedName>
    <alternativeName>
        <fullName evidence="8 10">Amylomaltase</fullName>
    </alternativeName>
    <alternativeName>
        <fullName evidence="9 10">Disproportionating enzyme</fullName>
    </alternativeName>
</protein>
<evidence type="ECO:0000256" key="4">
    <source>
        <dbReference type="ARBA" id="ARBA00020295"/>
    </source>
</evidence>
<dbReference type="GO" id="GO:0004134">
    <property type="term" value="F:4-alpha-glucanotransferase activity"/>
    <property type="evidence" value="ECO:0007669"/>
    <property type="project" value="UniProtKB-EC"/>
</dbReference>
<evidence type="ECO:0000256" key="5">
    <source>
        <dbReference type="ARBA" id="ARBA00022676"/>
    </source>
</evidence>
<evidence type="ECO:0000313" key="12">
    <source>
        <dbReference type="Proteomes" id="UP000192923"/>
    </source>
</evidence>
<gene>
    <name evidence="11" type="ORF">SAMN02949497_1558</name>
</gene>
<keyword evidence="5 10" id="KW-0328">Glycosyltransferase</keyword>
<dbReference type="EMBL" id="FXAM01000001">
    <property type="protein sequence ID" value="SMF94249.1"/>
    <property type="molecule type" value="Genomic_DNA"/>
</dbReference>
<dbReference type="STRING" id="1760988.SAMN02949497_1558"/>
<dbReference type="GO" id="GO:0005975">
    <property type="term" value="P:carbohydrate metabolic process"/>
    <property type="evidence" value="ECO:0007669"/>
    <property type="project" value="InterPro"/>
</dbReference>
<evidence type="ECO:0000256" key="10">
    <source>
        <dbReference type="RuleBase" id="RU361207"/>
    </source>
</evidence>
<dbReference type="AlphaFoldDB" id="A0A1Y6CUB6"/>
<sequence>MTQAHSILDRRRAGVLLHITSLPGLPDNGDLGVHAYRFVDFLADHGVTVWQTLPIGPTHPDGSPYQCLSAHAGNPWMIDLEWLLRRGWLEEADIAAAWTAADPTRHRGQCLGKAYGRFAQLPEDDEYRQAYRRFCGGQAAWLADYALFIALRQELKHRPWQDWPIALRDREPAALDEARRRLAEGVDRVGFEQFVFFQQWGELRDYAKRRGVLLFGDMPIFIASDSADVWARREYFDLREDGQARVVAGVPPDYFSATGQRWGNPHYRWARMAEDGFRWWLERIRSQLALYDWVRIDHFRGFEAYWEIPAESETAMHGRWVEAPGAALLDAVFATLDGAGLPLVAENLGIITPEVEALRNRFDIPGMLILQFAFDGGPDNPYLPHNHTPNNVVYTGTHDNDTTLSWFEGLSEAQRTHVYEYLGHSSLKMPWALAQSALASVAKLAILPMQDILEQGKGYRMNTPGTMDDTNWRWRFGWEQLTVEQGAELARLIHLYGRQPEA</sequence>
<dbReference type="Proteomes" id="UP000192923">
    <property type="component" value="Unassembled WGS sequence"/>
</dbReference>
<evidence type="ECO:0000256" key="8">
    <source>
        <dbReference type="ARBA" id="ARBA00031423"/>
    </source>
</evidence>
<evidence type="ECO:0000256" key="1">
    <source>
        <dbReference type="ARBA" id="ARBA00000439"/>
    </source>
</evidence>
<keyword evidence="12" id="KW-1185">Reference proteome</keyword>
<dbReference type="InterPro" id="IPR003385">
    <property type="entry name" value="Glyco_hydro_77"/>
</dbReference>
<dbReference type="NCBIfam" id="TIGR00217">
    <property type="entry name" value="malQ"/>
    <property type="match status" value="1"/>
</dbReference>
<dbReference type="SUPFAM" id="SSF51445">
    <property type="entry name" value="(Trans)glycosidases"/>
    <property type="match status" value="1"/>
</dbReference>
<dbReference type="EC" id="2.4.1.25" evidence="3 10"/>
<evidence type="ECO:0000256" key="3">
    <source>
        <dbReference type="ARBA" id="ARBA00012560"/>
    </source>
</evidence>
<proteinExistence type="inferred from homology"/>
<comment type="similarity">
    <text evidence="2 10">Belongs to the disproportionating enzyme family.</text>
</comment>
<organism evidence="11 12">
    <name type="scientific">Methylomagnum ishizawai</name>
    <dbReference type="NCBI Taxonomy" id="1760988"/>
    <lineage>
        <taxon>Bacteria</taxon>
        <taxon>Pseudomonadati</taxon>
        <taxon>Pseudomonadota</taxon>
        <taxon>Gammaproteobacteria</taxon>
        <taxon>Methylococcales</taxon>
        <taxon>Methylococcaceae</taxon>
        <taxon>Methylomagnum</taxon>
    </lineage>
</organism>
<dbReference type="PANTHER" id="PTHR32438">
    <property type="entry name" value="4-ALPHA-GLUCANOTRANSFERASE DPE1, CHLOROPLASTIC/AMYLOPLASTIC"/>
    <property type="match status" value="1"/>
</dbReference>
<name>A0A1Y6CUB6_9GAMM</name>
<keyword evidence="6 10" id="KW-0808">Transferase</keyword>
<evidence type="ECO:0000256" key="6">
    <source>
        <dbReference type="ARBA" id="ARBA00022679"/>
    </source>
</evidence>
<dbReference type="InterPro" id="IPR017853">
    <property type="entry name" value="GH"/>
</dbReference>
<dbReference type="RefSeq" id="WP_254899339.1">
    <property type="nucleotide sequence ID" value="NZ_FXAM01000001.1"/>
</dbReference>
<dbReference type="PANTHER" id="PTHR32438:SF5">
    <property type="entry name" value="4-ALPHA-GLUCANOTRANSFERASE DPE1, CHLOROPLASTIC_AMYLOPLASTIC"/>
    <property type="match status" value="1"/>
</dbReference>
<dbReference type="NCBIfam" id="NF011080">
    <property type="entry name" value="PRK14508.1-3"/>
    <property type="match status" value="1"/>
</dbReference>
<dbReference type="Gene3D" id="3.20.20.80">
    <property type="entry name" value="Glycosidases"/>
    <property type="match status" value="1"/>
</dbReference>
<evidence type="ECO:0000256" key="7">
    <source>
        <dbReference type="ARBA" id="ARBA00023277"/>
    </source>
</evidence>
<reference evidence="11 12" key="1">
    <citation type="submission" date="2016-12" db="EMBL/GenBank/DDBJ databases">
        <authorList>
            <person name="Song W.-J."/>
            <person name="Kurnit D.M."/>
        </authorList>
    </citation>
    <scope>NUCLEOTIDE SEQUENCE [LARGE SCALE GENOMIC DNA]</scope>
    <source>
        <strain evidence="11 12">175</strain>
    </source>
</reference>
<accession>A0A1Y6CUB6</accession>